<reference evidence="1 2" key="1">
    <citation type="submission" date="2024-05" db="EMBL/GenBank/DDBJ databases">
        <title>Haplotype-resolved chromosome-level genome assembly of Huyou (Citrus changshanensis).</title>
        <authorList>
            <person name="Miao C."/>
            <person name="Chen W."/>
            <person name="Wu Y."/>
            <person name="Wang L."/>
            <person name="Zhao S."/>
            <person name="Grierson D."/>
            <person name="Xu C."/>
            <person name="Chen K."/>
        </authorList>
    </citation>
    <scope>NUCLEOTIDE SEQUENCE [LARGE SCALE GENOMIC DNA]</scope>
    <source>
        <strain evidence="1">01-14</strain>
        <tissue evidence="1">Leaf</tissue>
    </source>
</reference>
<comment type="caution">
    <text evidence="1">The sequence shown here is derived from an EMBL/GenBank/DDBJ whole genome shotgun (WGS) entry which is preliminary data.</text>
</comment>
<evidence type="ECO:0000313" key="1">
    <source>
        <dbReference type="EMBL" id="KAK9201939.1"/>
    </source>
</evidence>
<evidence type="ECO:0000313" key="2">
    <source>
        <dbReference type="Proteomes" id="UP001428341"/>
    </source>
</evidence>
<accession>A0AAP0MAS7</accession>
<dbReference type="Proteomes" id="UP001428341">
    <property type="component" value="Unassembled WGS sequence"/>
</dbReference>
<dbReference type="AlphaFoldDB" id="A0AAP0MAS7"/>
<organism evidence="1 2">
    <name type="scientific">Citrus x changshan-huyou</name>
    <dbReference type="NCBI Taxonomy" id="2935761"/>
    <lineage>
        <taxon>Eukaryota</taxon>
        <taxon>Viridiplantae</taxon>
        <taxon>Streptophyta</taxon>
        <taxon>Embryophyta</taxon>
        <taxon>Tracheophyta</taxon>
        <taxon>Spermatophyta</taxon>
        <taxon>Magnoliopsida</taxon>
        <taxon>eudicotyledons</taxon>
        <taxon>Gunneridae</taxon>
        <taxon>Pentapetalae</taxon>
        <taxon>rosids</taxon>
        <taxon>malvids</taxon>
        <taxon>Sapindales</taxon>
        <taxon>Rutaceae</taxon>
        <taxon>Aurantioideae</taxon>
        <taxon>Citrus</taxon>
    </lineage>
</organism>
<keyword evidence="2" id="KW-1185">Reference proteome</keyword>
<protein>
    <submittedName>
        <fullName evidence="1">Uncharacterized protein</fullName>
    </submittedName>
</protein>
<proteinExistence type="predicted"/>
<name>A0AAP0MAS7_9ROSI</name>
<sequence length="88" mass="10093">MSLDSDFFITYDEYGFQGYLWCGYQDLNHRLLQNSKHENLFKHQLSCIAAIKPAPNDYEGKHTKAIASAMAAPAEKRLLMLDNINENI</sequence>
<gene>
    <name evidence="1" type="ORF">WN944_017148</name>
</gene>
<dbReference type="EMBL" id="JBCGBO010000005">
    <property type="protein sequence ID" value="KAK9201939.1"/>
    <property type="molecule type" value="Genomic_DNA"/>
</dbReference>